<gene>
    <name evidence="2" type="ORF">TPAB3V08_LOCUS965</name>
</gene>
<evidence type="ECO:0000313" key="2">
    <source>
        <dbReference type="EMBL" id="CAG2053921.1"/>
    </source>
</evidence>
<dbReference type="EMBL" id="CAJPIN010000800">
    <property type="protein sequence ID" value="CAG2053921.1"/>
    <property type="molecule type" value="Genomic_DNA"/>
</dbReference>
<protein>
    <submittedName>
        <fullName evidence="2">Uncharacterized protein</fullName>
    </submittedName>
</protein>
<accession>A0ABN7NDG0</accession>
<keyword evidence="3" id="KW-1185">Reference proteome</keyword>
<dbReference type="Proteomes" id="UP001153148">
    <property type="component" value="Unassembled WGS sequence"/>
</dbReference>
<evidence type="ECO:0000256" key="1">
    <source>
        <dbReference type="SAM" id="MobiDB-lite"/>
    </source>
</evidence>
<proteinExistence type="predicted"/>
<comment type="caution">
    <text evidence="2">The sequence shown here is derived from an EMBL/GenBank/DDBJ whole genome shotgun (WGS) entry which is preliminary data.</text>
</comment>
<organism evidence="2 3">
    <name type="scientific">Timema podura</name>
    <name type="common">Walking stick</name>
    <dbReference type="NCBI Taxonomy" id="61482"/>
    <lineage>
        <taxon>Eukaryota</taxon>
        <taxon>Metazoa</taxon>
        <taxon>Ecdysozoa</taxon>
        <taxon>Arthropoda</taxon>
        <taxon>Hexapoda</taxon>
        <taxon>Insecta</taxon>
        <taxon>Pterygota</taxon>
        <taxon>Neoptera</taxon>
        <taxon>Polyneoptera</taxon>
        <taxon>Phasmatodea</taxon>
        <taxon>Timematodea</taxon>
        <taxon>Timematoidea</taxon>
        <taxon>Timematidae</taxon>
        <taxon>Timema</taxon>
    </lineage>
</organism>
<sequence>MEWASFAYETGPFHSISGLNRHRDTELQKQLFSVYGVMKCRHPSTSGLNLDSTTPGVCSYKYVRVTQVACHKAGRSSQPRASLLKSEPASNAIYG</sequence>
<name>A0ABN7NDG0_TIMPD</name>
<feature type="region of interest" description="Disordered" evidence="1">
    <location>
        <begin position="74"/>
        <end position="95"/>
    </location>
</feature>
<evidence type="ECO:0000313" key="3">
    <source>
        <dbReference type="Proteomes" id="UP001153148"/>
    </source>
</evidence>
<reference evidence="2" key="1">
    <citation type="submission" date="2021-03" db="EMBL/GenBank/DDBJ databases">
        <authorList>
            <person name="Tran Van P."/>
        </authorList>
    </citation>
    <scope>NUCLEOTIDE SEQUENCE</scope>
</reference>